<dbReference type="Gene3D" id="3.30.70.270">
    <property type="match status" value="1"/>
</dbReference>
<dbReference type="CDD" id="cd01647">
    <property type="entry name" value="RT_LTR"/>
    <property type="match status" value="1"/>
</dbReference>
<reference evidence="4 5" key="1">
    <citation type="submission" date="2023-02" db="EMBL/GenBank/DDBJ databases">
        <title>LHISI_Scaffold_Assembly.</title>
        <authorList>
            <person name="Stuart O.P."/>
            <person name="Cleave R."/>
            <person name="Magrath M.J.L."/>
            <person name="Mikheyev A.S."/>
        </authorList>
    </citation>
    <scope>NUCLEOTIDE SEQUENCE [LARGE SCALE GENOMIC DNA]</scope>
    <source>
        <strain evidence="4">Daus_M_001</strain>
        <tissue evidence="4">Leg muscle</tissue>
    </source>
</reference>
<gene>
    <name evidence="4" type="ORF">PR048_030025</name>
</gene>
<comment type="similarity">
    <text evidence="1">Belongs to the isocitrate and isopropylmalate dehydrogenases family.</text>
</comment>
<dbReference type="Pfam" id="PF00078">
    <property type="entry name" value="RVT_1"/>
    <property type="match status" value="1"/>
</dbReference>
<dbReference type="Proteomes" id="UP001159363">
    <property type="component" value="Chromosome 13"/>
</dbReference>
<dbReference type="EMBL" id="JARBHB010000014">
    <property type="protein sequence ID" value="KAJ8868497.1"/>
    <property type="molecule type" value="Genomic_DNA"/>
</dbReference>
<name>A0ABQ9GAJ0_9NEOP</name>
<evidence type="ECO:0000313" key="4">
    <source>
        <dbReference type="EMBL" id="KAJ8868497.1"/>
    </source>
</evidence>
<accession>A0ABQ9GAJ0</accession>
<evidence type="ECO:0000313" key="5">
    <source>
        <dbReference type="Proteomes" id="UP001159363"/>
    </source>
</evidence>
<evidence type="ECO:0000256" key="2">
    <source>
        <dbReference type="ARBA" id="ARBA00022532"/>
    </source>
</evidence>
<dbReference type="Pfam" id="PF00180">
    <property type="entry name" value="Iso_dh"/>
    <property type="match status" value="4"/>
</dbReference>
<dbReference type="SMART" id="SM01329">
    <property type="entry name" value="Iso_dh"/>
    <property type="match status" value="1"/>
</dbReference>
<dbReference type="PANTHER" id="PTHR11835:SF42">
    <property type="entry name" value="ISOCITRATE DEHYDROGENASE [NAD] SUBUNIT BETA, MITOCHONDRIAL"/>
    <property type="match status" value="1"/>
</dbReference>
<evidence type="ECO:0000256" key="1">
    <source>
        <dbReference type="ARBA" id="ARBA00007769"/>
    </source>
</evidence>
<dbReference type="SUPFAM" id="SSF53659">
    <property type="entry name" value="Isocitrate/Isopropylmalate dehydrogenase-like"/>
    <property type="match status" value="4"/>
</dbReference>
<dbReference type="InterPro" id="IPR000477">
    <property type="entry name" value="RT_dom"/>
</dbReference>
<dbReference type="PROSITE" id="PS00470">
    <property type="entry name" value="IDH_IMDH"/>
    <property type="match status" value="1"/>
</dbReference>
<proteinExistence type="inferred from homology"/>
<comment type="caution">
    <text evidence="4">The sequence shown here is derived from an EMBL/GenBank/DDBJ whole genome shotgun (WGS) entry which is preliminary data.</text>
</comment>
<dbReference type="InterPro" id="IPR043502">
    <property type="entry name" value="DNA/RNA_pol_sf"/>
</dbReference>
<dbReference type="SUPFAM" id="SSF56672">
    <property type="entry name" value="DNA/RNA polymerases"/>
    <property type="match status" value="1"/>
</dbReference>
<organism evidence="4 5">
    <name type="scientific">Dryococelus australis</name>
    <dbReference type="NCBI Taxonomy" id="614101"/>
    <lineage>
        <taxon>Eukaryota</taxon>
        <taxon>Metazoa</taxon>
        <taxon>Ecdysozoa</taxon>
        <taxon>Arthropoda</taxon>
        <taxon>Hexapoda</taxon>
        <taxon>Insecta</taxon>
        <taxon>Pterygota</taxon>
        <taxon>Neoptera</taxon>
        <taxon>Polyneoptera</taxon>
        <taxon>Phasmatodea</taxon>
        <taxon>Verophasmatodea</taxon>
        <taxon>Anareolatae</taxon>
        <taxon>Phasmatidae</taxon>
        <taxon>Eurycanthinae</taxon>
        <taxon>Dryococelus</taxon>
    </lineage>
</organism>
<dbReference type="Gene3D" id="3.10.10.10">
    <property type="entry name" value="HIV Type 1 Reverse Transcriptase, subunit A, domain 1"/>
    <property type="match status" value="1"/>
</dbReference>
<keyword evidence="2" id="KW-0816">Tricarboxylic acid cycle</keyword>
<keyword evidence="5" id="KW-1185">Reference proteome</keyword>
<dbReference type="Gene3D" id="3.40.718.10">
    <property type="entry name" value="Isopropylmalate Dehydrogenase"/>
    <property type="match status" value="3"/>
</dbReference>
<dbReference type="InterPro" id="IPR043128">
    <property type="entry name" value="Rev_trsase/Diguanyl_cyclase"/>
</dbReference>
<evidence type="ECO:0000259" key="3">
    <source>
        <dbReference type="SMART" id="SM01329"/>
    </source>
</evidence>
<dbReference type="InterPro" id="IPR024084">
    <property type="entry name" value="IsoPropMal-DH-like_dom"/>
</dbReference>
<sequence length="1135" mass="126544">MAAGKFITIRIPLQVPSHCKIATSTPDFVPTCKPTGLASYKGRRKPEPTGGWLQGILATPDYSHTGELQTLNMKLRNELDLYANVVHVKSLPGVKSRHQNVDAVIIREQTEGEYSALEHEDGDIFMWFGFGGYPEDVEDVGKGVVDLLVVVKTWMAECSEGADLWRVCEDLLASSGTRGECRLFGKVVREDLLASSGISQCGGEAWNWCWFHWLDSPKAWLGYSHGLILSTHVRYKTRCVSSLRRMGASKKLMHASSTPILIGFRLIAWSTSSMSTDNLGQGRAYPTRHDARITDERILTPPTARGHHASPTPAAYKLLLYKSGCSRALESFFQSFFRISSNFPQHCQCLGSSEKLPTFKYALAAVYYPCAVPVNRVRYLNPSTWCGNAVVLGDRFHWQTVPVRGIFGTVCGEDRLVEGYLRQRVAVETKERRVLWHKCDEGTGRLELTSKLVKFSGRHFHSLVWRDLGWSASTGLLGISQAGESCGRHAWAALFTPDRQIQGSLPWQWSARDHQTQGDDQLFPPPGGAACGQPGEVKAWDALTSLRLGCWNHSLVPQMWPWCLPGPRPVGCPPHPGWSQKNYATPCCTFVLHLLQGVVECLKIVTQAKSKRIAKFAFDYATRNNRKKVTAVHKANIMKLGDGLFLKSCTEYTVKTHMYTFQGNKGKKNAPATFQRLMSAEVLMGLDQFCFAYLDDITVYSKSWEENCGHLQRMLERLELHGLTCKLYKSHCRKTAIDYVRHVVTPKGNYLQVVSIQVVEDAEEQEGRMSKLYPKIEFETMIVDNCTMQMVSNPRQFDVMVMPNLYGNILDNLASGLVGGAGVVAGASYSSECVVFEPVSHILKFQLYATDQKVAATMTDLSTIKDDLTAEQVGYHEMRSPLGCTRKVCASTRMIWTSPHVWKTFSGNRVSEIQSCTSVDWWHHVPSEQNPADCVSRGLTPAQLVAHPLWWLGPAWLCEDKKRWPQSTLHDSNPTRACAGASLGWSGSCDVCLERVGWENYPCTRLNGLGRSAVLGHLRKARRHCLAVCDTVNSGGFVYHKVTFPPHLEKHSSSAVVRMGARHTFSEAVGKNVANPTAMLLCSAKMLTHVNLQFYSDMIRNAVSRVLKAGKVKTKDLGGQSTTNEFTYAVIANLR</sequence>
<feature type="domain" description="Isopropylmalate dehydrogenase-like" evidence="3">
    <location>
        <begin position="10"/>
        <end position="1130"/>
    </location>
</feature>
<dbReference type="PANTHER" id="PTHR11835">
    <property type="entry name" value="DECARBOXYLATING DEHYDROGENASES-ISOCITRATE, ISOPROPYLMALATE, TARTRATE"/>
    <property type="match status" value="1"/>
</dbReference>
<dbReference type="InterPro" id="IPR019818">
    <property type="entry name" value="IsoCit/isopropylmalate_DH_CS"/>
</dbReference>
<protein>
    <recommendedName>
        <fullName evidence="3">Isopropylmalate dehydrogenase-like domain-containing protein</fullName>
    </recommendedName>
</protein>